<dbReference type="GO" id="GO:0016020">
    <property type="term" value="C:membrane"/>
    <property type="evidence" value="ECO:0007669"/>
    <property type="project" value="TreeGrafter"/>
</dbReference>
<evidence type="ECO:0000313" key="12">
    <source>
        <dbReference type="EMBL" id="KAK2073025.1"/>
    </source>
</evidence>
<accession>A0AAD9I9H1</accession>
<dbReference type="GO" id="GO:0016231">
    <property type="term" value="F:beta-N-acetylglucosaminidase activity"/>
    <property type="evidence" value="ECO:0007669"/>
    <property type="project" value="TreeGrafter"/>
</dbReference>
<keyword evidence="4 7" id="KW-0378">Hydrolase</keyword>
<dbReference type="PRINTS" id="PR00738">
    <property type="entry name" value="GLHYDRLASE20"/>
</dbReference>
<feature type="domain" description="Beta-hexosaminidase eukaryotic type N-terminal" evidence="11">
    <location>
        <begin position="25"/>
        <end position="160"/>
    </location>
</feature>
<feature type="domain" description="Glycoside hydrolase family 20 catalytic" evidence="10">
    <location>
        <begin position="185"/>
        <end position="524"/>
    </location>
</feature>
<dbReference type="PANTHER" id="PTHR22600:SF58">
    <property type="entry name" value="BETA-HEXOSAMINIDASE"/>
    <property type="match status" value="1"/>
</dbReference>
<gene>
    <name evidence="12" type="ORF">P8C59_007339</name>
</gene>
<evidence type="ECO:0000256" key="5">
    <source>
        <dbReference type="ARBA" id="ARBA00023180"/>
    </source>
</evidence>
<evidence type="ECO:0000259" key="10">
    <source>
        <dbReference type="Pfam" id="PF00728"/>
    </source>
</evidence>
<dbReference type="AlphaFoldDB" id="A0AAD9I9H1"/>
<evidence type="ECO:0000256" key="8">
    <source>
        <dbReference type="PIRSR" id="PIRSR001093-1"/>
    </source>
</evidence>
<evidence type="ECO:0000256" key="7">
    <source>
        <dbReference type="PIRNR" id="PIRNR001093"/>
    </source>
</evidence>
<evidence type="ECO:0000256" key="2">
    <source>
        <dbReference type="ARBA" id="ARBA00006285"/>
    </source>
</evidence>
<dbReference type="GO" id="GO:0005975">
    <property type="term" value="P:carbohydrate metabolic process"/>
    <property type="evidence" value="ECO:0007669"/>
    <property type="project" value="InterPro"/>
</dbReference>
<dbReference type="InterPro" id="IPR029019">
    <property type="entry name" value="HEX_eukaryotic_N"/>
</dbReference>
<evidence type="ECO:0000313" key="13">
    <source>
        <dbReference type="Proteomes" id="UP001217918"/>
    </source>
</evidence>
<comment type="similarity">
    <text evidence="2 7">Belongs to the glycosyl hydrolase 20 family.</text>
</comment>
<dbReference type="GO" id="GO:0030203">
    <property type="term" value="P:glycosaminoglycan metabolic process"/>
    <property type="evidence" value="ECO:0007669"/>
    <property type="project" value="TreeGrafter"/>
</dbReference>
<dbReference type="InterPro" id="IPR025705">
    <property type="entry name" value="Beta_hexosaminidase_sua/sub"/>
</dbReference>
<organism evidence="12 13">
    <name type="scientific">Phyllachora maydis</name>
    <dbReference type="NCBI Taxonomy" id="1825666"/>
    <lineage>
        <taxon>Eukaryota</taxon>
        <taxon>Fungi</taxon>
        <taxon>Dikarya</taxon>
        <taxon>Ascomycota</taxon>
        <taxon>Pezizomycotina</taxon>
        <taxon>Sordariomycetes</taxon>
        <taxon>Sordariomycetidae</taxon>
        <taxon>Phyllachorales</taxon>
        <taxon>Phyllachoraceae</taxon>
        <taxon>Phyllachora</taxon>
    </lineage>
</organism>
<evidence type="ECO:0000256" key="6">
    <source>
        <dbReference type="ARBA" id="ARBA00023295"/>
    </source>
</evidence>
<dbReference type="Proteomes" id="UP001217918">
    <property type="component" value="Unassembled WGS sequence"/>
</dbReference>
<dbReference type="SUPFAM" id="SSF51445">
    <property type="entry name" value="(Trans)glycosidases"/>
    <property type="match status" value="1"/>
</dbReference>
<reference evidence="12" key="1">
    <citation type="journal article" date="2023" name="Mol. Plant Microbe Interact.">
        <title>Elucidating the Obligate Nature and Biological Capacity of an Invasive Fungal Corn Pathogen.</title>
        <authorList>
            <person name="MacCready J.S."/>
            <person name="Roggenkamp E.M."/>
            <person name="Gdanetz K."/>
            <person name="Chilvers M.I."/>
        </authorList>
    </citation>
    <scope>NUCLEOTIDE SEQUENCE</scope>
    <source>
        <strain evidence="12">PM02</strain>
    </source>
</reference>
<evidence type="ECO:0000256" key="3">
    <source>
        <dbReference type="ARBA" id="ARBA00022729"/>
    </source>
</evidence>
<dbReference type="InterPro" id="IPR017853">
    <property type="entry name" value="GH"/>
</dbReference>
<dbReference type="FunFam" id="3.20.20.80:FF:000063">
    <property type="entry name" value="Beta-hexosaminidase"/>
    <property type="match status" value="1"/>
</dbReference>
<dbReference type="PANTHER" id="PTHR22600">
    <property type="entry name" value="BETA-HEXOSAMINIDASE"/>
    <property type="match status" value="1"/>
</dbReference>
<dbReference type="Gene3D" id="3.30.379.10">
    <property type="entry name" value="Chitobiase/beta-hexosaminidase domain 2-like"/>
    <property type="match status" value="1"/>
</dbReference>
<keyword evidence="13" id="KW-1185">Reference proteome</keyword>
<feature type="signal peptide" evidence="9">
    <location>
        <begin position="1"/>
        <end position="24"/>
    </location>
</feature>
<dbReference type="Pfam" id="PF00728">
    <property type="entry name" value="Glyco_hydro_20"/>
    <property type="match status" value="1"/>
</dbReference>
<feature type="active site" description="Proton donor" evidence="8">
    <location>
        <position position="346"/>
    </location>
</feature>
<proteinExistence type="inferred from homology"/>
<sequence>MFSRLRLAPVLVSLVLGSLAPVSALWPIPQHYTNGSSVLFLHQDVDITYNGVSVPFLAGYQPPSLTSRDMVVGAISRTLHNIFSASFVPWMLHARNASFEPGPNTAVTWIESLEITQATADGDTKTDESYNLTLSATGRGKLSAATTIGVLRGLETFSQLFYQHSNGTSWYTPYAPVAIRDAPKFSHRGLLLDVARSFYPVSTLLRVIDGLAYNKMNKFHIHATDSQAWPLVIASMPEVAQKGAYRPDYTYSPEDVQEMQVYGAQRGVEVYFEIDMPGHIGSVAWSHPELIVAFDGAPYYYWCAEPPCGAFKLNDSAVDDFLGRLFDDLLPRLAPYSAYFHMGGDELNANDSAIDPGIGTNATAVLQPLLQKFIDTQHGRVRAHGLTPMTWEEIPLTWNVSIGKDTVVQTWLGASSVKTLTAAGTKIIDSDYNYWYLDCGRGEWLSFDNGLAYQKFWPFNDWCGPTKAWQLIYSHDPAADLTADEARNVLGGEVALWSEMVDAVNVDALLWPRSSAAGEVLWSGRTDAAGQNRSLLDATPRLNELRALLVARGIGAAPVQMTYCSQSNPADCSFPVYGGV</sequence>
<dbReference type="Gene3D" id="3.20.20.80">
    <property type="entry name" value="Glycosidases"/>
    <property type="match status" value="1"/>
</dbReference>
<evidence type="ECO:0000256" key="1">
    <source>
        <dbReference type="ARBA" id="ARBA00001231"/>
    </source>
</evidence>
<comment type="catalytic activity">
    <reaction evidence="1 7">
        <text>Hydrolysis of terminal non-reducing N-acetyl-D-hexosamine residues in N-acetyl-beta-D-hexosaminides.</text>
        <dbReference type="EC" id="3.2.1.52"/>
    </reaction>
</comment>
<evidence type="ECO:0000259" key="11">
    <source>
        <dbReference type="Pfam" id="PF14845"/>
    </source>
</evidence>
<evidence type="ECO:0000256" key="9">
    <source>
        <dbReference type="SAM" id="SignalP"/>
    </source>
</evidence>
<keyword evidence="3 9" id="KW-0732">Signal</keyword>
<keyword evidence="5" id="KW-0325">Glycoprotein</keyword>
<dbReference type="PIRSF" id="PIRSF001093">
    <property type="entry name" value="B-hxosamndse_ab_euk"/>
    <property type="match status" value="1"/>
</dbReference>
<keyword evidence="6 7" id="KW-0326">Glycosidase</keyword>
<protein>
    <recommendedName>
        <fullName evidence="7">Beta-hexosaminidase</fullName>
        <ecNumber evidence="7">3.2.1.52</ecNumber>
    </recommendedName>
</protein>
<evidence type="ECO:0000256" key="4">
    <source>
        <dbReference type="ARBA" id="ARBA00022801"/>
    </source>
</evidence>
<dbReference type="InterPro" id="IPR015883">
    <property type="entry name" value="Glyco_hydro_20_cat"/>
</dbReference>
<dbReference type="InterPro" id="IPR029018">
    <property type="entry name" value="Hex-like_dom2"/>
</dbReference>
<dbReference type="EMBL" id="JAQQPM010000006">
    <property type="protein sequence ID" value="KAK2073025.1"/>
    <property type="molecule type" value="Genomic_DNA"/>
</dbReference>
<dbReference type="Pfam" id="PF14845">
    <property type="entry name" value="Glycohydro_20b2"/>
    <property type="match status" value="1"/>
</dbReference>
<comment type="caution">
    <text evidence="12">The sequence shown here is derived from an EMBL/GenBank/DDBJ whole genome shotgun (WGS) entry which is preliminary data.</text>
</comment>
<feature type="chain" id="PRO_5041917271" description="Beta-hexosaminidase" evidence="9">
    <location>
        <begin position="25"/>
        <end position="580"/>
    </location>
</feature>
<dbReference type="SUPFAM" id="SSF55545">
    <property type="entry name" value="beta-N-acetylhexosaminidase-like domain"/>
    <property type="match status" value="1"/>
</dbReference>
<name>A0AAD9I9H1_9PEZI</name>
<dbReference type="EC" id="3.2.1.52" evidence="7"/>